<evidence type="ECO:0000256" key="1">
    <source>
        <dbReference type="ARBA" id="ARBA00004776"/>
    </source>
</evidence>
<accession>A0A1Q8I1Z3</accession>
<dbReference type="RefSeq" id="WP_075248913.1">
    <property type="nucleotide sequence ID" value="NZ_MSGO01000016.1"/>
</dbReference>
<proteinExistence type="inferred from homology"/>
<evidence type="ECO:0000256" key="3">
    <source>
        <dbReference type="ARBA" id="ARBA00022676"/>
    </source>
</evidence>
<feature type="domain" description="Glycosyltransferase 2-like" evidence="5">
    <location>
        <begin position="12"/>
        <end position="113"/>
    </location>
</feature>
<dbReference type="EMBL" id="MSGO01000016">
    <property type="protein sequence ID" value="OLL15128.1"/>
    <property type="molecule type" value="Genomic_DNA"/>
</dbReference>
<keyword evidence="4 6" id="KW-0808">Transferase</keyword>
<comment type="caution">
    <text evidence="6">The sequence shown here is derived from an EMBL/GenBank/DDBJ whole genome shotgun (WGS) entry which is preliminary data.</text>
</comment>
<evidence type="ECO:0000256" key="2">
    <source>
        <dbReference type="ARBA" id="ARBA00006739"/>
    </source>
</evidence>
<protein>
    <submittedName>
        <fullName evidence="6">Glycosyl transferase family 2</fullName>
    </submittedName>
</protein>
<evidence type="ECO:0000313" key="7">
    <source>
        <dbReference type="Proteomes" id="UP000185736"/>
    </source>
</evidence>
<dbReference type="SUPFAM" id="SSF53448">
    <property type="entry name" value="Nucleotide-diphospho-sugar transferases"/>
    <property type="match status" value="1"/>
</dbReference>
<evidence type="ECO:0000259" key="5">
    <source>
        <dbReference type="Pfam" id="PF00535"/>
    </source>
</evidence>
<comment type="pathway">
    <text evidence="1">Cell wall biogenesis; cell wall polysaccharide biosynthesis.</text>
</comment>
<organism evidence="6 7">
    <name type="scientific">Actinomyces oris</name>
    <dbReference type="NCBI Taxonomy" id="544580"/>
    <lineage>
        <taxon>Bacteria</taxon>
        <taxon>Bacillati</taxon>
        <taxon>Actinomycetota</taxon>
        <taxon>Actinomycetes</taxon>
        <taxon>Actinomycetales</taxon>
        <taxon>Actinomycetaceae</taxon>
        <taxon>Actinomyces</taxon>
    </lineage>
</organism>
<dbReference type="InterPro" id="IPR029044">
    <property type="entry name" value="Nucleotide-diphossugar_trans"/>
</dbReference>
<dbReference type="Proteomes" id="UP000185736">
    <property type="component" value="Unassembled WGS sequence"/>
</dbReference>
<name>A0A1Q8I1Z3_9ACTO</name>
<dbReference type="CDD" id="cd04186">
    <property type="entry name" value="GT_2_like_c"/>
    <property type="match status" value="1"/>
</dbReference>
<dbReference type="Pfam" id="PF00535">
    <property type="entry name" value="Glycos_transf_2"/>
    <property type="match status" value="1"/>
</dbReference>
<dbReference type="PANTHER" id="PTHR43179">
    <property type="entry name" value="RHAMNOSYLTRANSFERASE WBBL"/>
    <property type="match status" value="1"/>
</dbReference>
<dbReference type="GO" id="GO:0016757">
    <property type="term" value="F:glycosyltransferase activity"/>
    <property type="evidence" value="ECO:0007669"/>
    <property type="project" value="UniProtKB-KW"/>
</dbReference>
<keyword evidence="3" id="KW-0328">Glycosyltransferase</keyword>
<dbReference type="InterPro" id="IPR001173">
    <property type="entry name" value="Glyco_trans_2-like"/>
</dbReference>
<gene>
    <name evidence="6" type="ORF">BKH32_04970</name>
</gene>
<comment type="similarity">
    <text evidence="2">Belongs to the glycosyltransferase 2 family.</text>
</comment>
<dbReference type="AlphaFoldDB" id="A0A1Q8I1Z3"/>
<evidence type="ECO:0000256" key="4">
    <source>
        <dbReference type="ARBA" id="ARBA00022679"/>
    </source>
</evidence>
<sequence>MTQPVRRPSARVVIVNWRQAELTIRAARSVREQLGDGDGLVVVDNASGDGSAERLRREGLTVVESSENRGFGAGVNLGARGMVEDVLVLLNNDAVAEPGFLEALLAPLSVPPSATAPAAATARILLAGRWKPASPGQQDALVSPRTGRWTRVGDEAAARGEGEVLVNSTGNLVDASGNGYDRDWLVPAEREHSPSEVFGLCGGACAIRREAWQALGGFREDLFMYYEDTDLSWRLRERGWGVLYVREAVARHEHASSSGTGSPLFIRVNVRNRIVTAAAHSPAPVVMRALARTLVRSLRGPQRGPVMTGLAQAVARLPRELRRRTRGRARRPSRKR</sequence>
<reference evidence="6 7" key="1">
    <citation type="submission" date="2016-12" db="EMBL/GenBank/DDBJ databases">
        <title>Genomic comparison of strains in the 'Actinomyces naeslundii' group.</title>
        <authorList>
            <person name="Mughal S.R."/>
            <person name="Do T."/>
            <person name="Gilbert S.C."/>
            <person name="Witherden E.A."/>
            <person name="Didelot X."/>
            <person name="Beighton D."/>
        </authorList>
    </citation>
    <scope>NUCLEOTIDE SEQUENCE [LARGE SCALE GENOMIC DNA]</scope>
    <source>
        <strain evidence="6 7">S64C</strain>
    </source>
</reference>
<evidence type="ECO:0000313" key="6">
    <source>
        <dbReference type="EMBL" id="OLL15128.1"/>
    </source>
</evidence>
<dbReference type="PANTHER" id="PTHR43179:SF12">
    <property type="entry name" value="GALACTOFURANOSYLTRANSFERASE GLFT2"/>
    <property type="match status" value="1"/>
</dbReference>
<dbReference type="Gene3D" id="3.90.550.10">
    <property type="entry name" value="Spore Coat Polysaccharide Biosynthesis Protein SpsA, Chain A"/>
    <property type="match status" value="1"/>
</dbReference>